<protein>
    <recommendedName>
        <fullName evidence="5">MYND-type domain-containing protein</fullName>
    </recommendedName>
</protein>
<dbReference type="SUPFAM" id="SSF144232">
    <property type="entry name" value="HIT/MYND zinc finger-like"/>
    <property type="match status" value="1"/>
</dbReference>
<evidence type="ECO:0000259" key="5">
    <source>
        <dbReference type="PROSITE" id="PS50865"/>
    </source>
</evidence>
<keyword evidence="1" id="KW-0479">Metal-binding</keyword>
<dbReference type="Pfam" id="PF14737">
    <property type="entry name" value="DUF4470"/>
    <property type="match status" value="1"/>
</dbReference>
<dbReference type="EMBL" id="KZ678135">
    <property type="protein sequence ID" value="PSN67352.1"/>
    <property type="molecule type" value="Genomic_DNA"/>
</dbReference>
<evidence type="ECO:0000256" key="1">
    <source>
        <dbReference type="ARBA" id="ARBA00022723"/>
    </source>
</evidence>
<evidence type="ECO:0000256" key="3">
    <source>
        <dbReference type="ARBA" id="ARBA00022833"/>
    </source>
</evidence>
<dbReference type="AlphaFoldDB" id="A0A2T2NPH9"/>
<dbReference type="Pfam" id="PF01753">
    <property type="entry name" value="zf-MYND"/>
    <property type="match status" value="1"/>
</dbReference>
<dbReference type="Gene3D" id="6.10.140.2220">
    <property type="match status" value="1"/>
</dbReference>
<dbReference type="InterPro" id="IPR027974">
    <property type="entry name" value="DUF4470"/>
</dbReference>
<reference evidence="6 7" key="1">
    <citation type="journal article" date="2018" name="Front. Microbiol.">
        <title>Genome-Wide Analysis of Corynespora cassiicola Leaf Fall Disease Putative Effectors.</title>
        <authorList>
            <person name="Lopez D."/>
            <person name="Ribeiro S."/>
            <person name="Label P."/>
            <person name="Fumanal B."/>
            <person name="Venisse J.S."/>
            <person name="Kohler A."/>
            <person name="de Oliveira R.R."/>
            <person name="Labutti K."/>
            <person name="Lipzen A."/>
            <person name="Lail K."/>
            <person name="Bauer D."/>
            <person name="Ohm R.A."/>
            <person name="Barry K.W."/>
            <person name="Spatafora J."/>
            <person name="Grigoriev I.V."/>
            <person name="Martin F.M."/>
            <person name="Pujade-Renaud V."/>
        </authorList>
    </citation>
    <scope>NUCLEOTIDE SEQUENCE [LARGE SCALE GENOMIC DNA]</scope>
    <source>
        <strain evidence="6 7">Philippines</strain>
    </source>
</reference>
<evidence type="ECO:0000256" key="2">
    <source>
        <dbReference type="ARBA" id="ARBA00022771"/>
    </source>
</evidence>
<proteinExistence type="predicted"/>
<name>A0A2T2NPH9_CORCC</name>
<accession>A0A2T2NPH9</accession>
<dbReference type="GO" id="GO:0008270">
    <property type="term" value="F:zinc ion binding"/>
    <property type="evidence" value="ECO:0007669"/>
    <property type="project" value="UniProtKB-KW"/>
</dbReference>
<keyword evidence="3" id="KW-0862">Zinc</keyword>
<evidence type="ECO:0000256" key="4">
    <source>
        <dbReference type="PROSITE-ProRule" id="PRU00134"/>
    </source>
</evidence>
<evidence type="ECO:0000313" key="6">
    <source>
        <dbReference type="EMBL" id="PSN67352.1"/>
    </source>
</evidence>
<keyword evidence="2 4" id="KW-0863">Zinc-finger</keyword>
<dbReference type="PROSITE" id="PS50865">
    <property type="entry name" value="ZF_MYND_2"/>
    <property type="match status" value="1"/>
</dbReference>
<gene>
    <name evidence="6" type="ORF">BS50DRAFT_553325</name>
</gene>
<dbReference type="STRING" id="1448308.A0A2T2NPH9"/>
<dbReference type="OrthoDB" id="5282002at2759"/>
<dbReference type="Proteomes" id="UP000240883">
    <property type="component" value="Unassembled WGS sequence"/>
</dbReference>
<dbReference type="InterPro" id="IPR002893">
    <property type="entry name" value="Znf_MYND"/>
</dbReference>
<feature type="domain" description="MYND-type" evidence="5">
    <location>
        <begin position="21"/>
        <end position="57"/>
    </location>
</feature>
<sequence length="577" mass="66121">MESFLNPPLCANILRLEDGNAEQCQKTAGNACAACRLVQYCSKECQKEHWKEHKTACKSNLMRSKYQPAWIREDRTPYFIENNEPFVSFGQKRFLWGNMPALDIIKMKDNEGLEDLGRDMKILFAASGDCRNLVKSIVNLPENYSGQCTVVLNDKDFAVVARNAILLLAAIQFGPDESTPTMIHLWYSASLPSIMMEKLVEEVLPLIEDVCNKIRGTPANSFHAKTFEFPNGSVRLILQTEQWLKLASYFKVPDGLDLEAANKLRTDTILNHRRADHLDRALYTWPPGQRASCMKFRTEGVLQPFGCSISQFDTPNPTFFQDPGSWPMTDSADPLNGWLSKEYTPHASVASADVYGSLFFFLRDVLGQFCKRVRDGKFAFQLYNTDARDLSSLLPAAMKFDRIEIANICDRGYIGSPTTFMIFAPLLCSKRQNPKATLILLFLNAVGETENQQSIQHREADMPRRMRRVEQLMGPDPEIMLRIQMGDQTVIHDPEFLHRSFLKDRFGNFEDMFNTYQIAEQMNENAAIFGLQMKGRHTIVERWPYRVVRNATKSEFEILRRASTVGWERYVEMERSV</sequence>
<keyword evidence="7" id="KW-1185">Reference proteome</keyword>
<evidence type="ECO:0000313" key="7">
    <source>
        <dbReference type="Proteomes" id="UP000240883"/>
    </source>
</evidence>
<organism evidence="6 7">
    <name type="scientific">Corynespora cassiicola Philippines</name>
    <dbReference type="NCBI Taxonomy" id="1448308"/>
    <lineage>
        <taxon>Eukaryota</taxon>
        <taxon>Fungi</taxon>
        <taxon>Dikarya</taxon>
        <taxon>Ascomycota</taxon>
        <taxon>Pezizomycotina</taxon>
        <taxon>Dothideomycetes</taxon>
        <taxon>Pleosporomycetidae</taxon>
        <taxon>Pleosporales</taxon>
        <taxon>Corynesporascaceae</taxon>
        <taxon>Corynespora</taxon>
    </lineage>
</organism>